<organism evidence="1 2">
    <name type="scientific">Metamycoplasma alkalescens</name>
    <dbReference type="NCBI Taxonomy" id="45363"/>
    <lineage>
        <taxon>Bacteria</taxon>
        <taxon>Bacillati</taxon>
        <taxon>Mycoplasmatota</taxon>
        <taxon>Mycoplasmoidales</taxon>
        <taxon>Metamycoplasmataceae</taxon>
        <taxon>Metamycoplasma</taxon>
    </lineage>
</organism>
<evidence type="ECO:0000313" key="2">
    <source>
        <dbReference type="Proteomes" id="UP000247715"/>
    </source>
</evidence>
<accession>A0A318U7E4</accession>
<sequence length="48" mass="5847">MIFKYIANFFKKLFGNKLKTPTKENKYSTYWTKITISESICLRRNRHS</sequence>
<evidence type="ECO:0000313" key="1">
    <source>
        <dbReference type="EMBL" id="PYF42207.1"/>
    </source>
</evidence>
<dbReference type="RefSeq" id="WP_170107398.1">
    <property type="nucleotide sequence ID" value="NZ_CP190015.1"/>
</dbReference>
<comment type="caution">
    <text evidence="1">The sequence shown here is derived from an EMBL/GenBank/DDBJ whole genome shotgun (WGS) entry which is preliminary data.</text>
</comment>
<dbReference type="EMBL" id="QKLP01000015">
    <property type="protein sequence ID" value="PYF42207.1"/>
    <property type="molecule type" value="Genomic_DNA"/>
</dbReference>
<gene>
    <name evidence="1" type="ORF">BCF88_11513</name>
</gene>
<reference evidence="1 2" key="1">
    <citation type="submission" date="2018-06" db="EMBL/GenBank/DDBJ databases">
        <title>Genomic Encyclopedia of Archaeal and Bacterial Type Strains, Phase II (KMG-II): from individual species to whole genera.</title>
        <authorList>
            <person name="Goeker M."/>
        </authorList>
    </citation>
    <scope>NUCLEOTIDE SEQUENCE [LARGE SCALE GENOMIC DNA]</scope>
    <source>
        <strain evidence="1 2">ATCC 29103</strain>
    </source>
</reference>
<dbReference type="AlphaFoldDB" id="A0A318U7E4"/>
<dbReference type="Proteomes" id="UP000247715">
    <property type="component" value="Unassembled WGS sequence"/>
</dbReference>
<protein>
    <submittedName>
        <fullName evidence="1">Uncharacterized protein</fullName>
    </submittedName>
</protein>
<proteinExistence type="predicted"/>
<name>A0A318U7E4_9BACT</name>